<dbReference type="Pfam" id="PF10164">
    <property type="entry name" value="BRI3"/>
    <property type="match status" value="1"/>
</dbReference>
<dbReference type="OrthoDB" id="2564984at2759"/>
<dbReference type="Proteomes" id="UP000054549">
    <property type="component" value="Unassembled WGS sequence"/>
</dbReference>
<evidence type="ECO:0000256" key="2">
    <source>
        <dbReference type="SAM" id="Phobius"/>
    </source>
</evidence>
<gene>
    <name evidence="3" type="ORF">M378DRAFT_160771</name>
</gene>
<keyword evidence="4" id="KW-1185">Reference proteome</keyword>
<dbReference type="AlphaFoldDB" id="A0A0C2XAL0"/>
<feature type="compositionally biased region" description="Pro residues" evidence="1">
    <location>
        <begin position="10"/>
        <end position="28"/>
    </location>
</feature>
<keyword evidence="2" id="KW-1133">Transmembrane helix</keyword>
<reference evidence="3 4" key="1">
    <citation type="submission" date="2014-04" db="EMBL/GenBank/DDBJ databases">
        <title>Evolutionary Origins and Diversification of the Mycorrhizal Mutualists.</title>
        <authorList>
            <consortium name="DOE Joint Genome Institute"/>
            <consortium name="Mycorrhizal Genomics Consortium"/>
            <person name="Kohler A."/>
            <person name="Kuo A."/>
            <person name="Nagy L.G."/>
            <person name="Floudas D."/>
            <person name="Copeland A."/>
            <person name="Barry K.W."/>
            <person name="Cichocki N."/>
            <person name="Veneault-Fourrey C."/>
            <person name="LaButti K."/>
            <person name="Lindquist E.A."/>
            <person name="Lipzen A."/>
            <person name="Lundell T."/>
            <person name="Morin E."/>
            <person name="Murat C."/>
            <person name="Riley R."/>
            <person name="Ohm R."/>
            <person name="Sun H."/>
            <person name="Tunlid A."/>
            <person name="Henrissat B."/>
            <person name="Grigoriev I.V."/>
            <person name="Hibbett D.S."/>
            <person name="Martin F."/>
        </authorList>
    </citation>
    <scope>NUCLEOTIDE SEQUENCE [LARGE SCALE GENOMIC DNA]</scope>
    <source>
        <strain evidence="3 4">Koide BX008</strain>
    </source>
</reference>
<sequence>MGGPSSSPSSSPPPPPPPLPPPPPPVPAPGTGIPSAGVYFDPYAVCREKGHEPKKSFGILGIIAAIVFFPIGLLCCFLDRWTVCRRCGATLAKGWH</sequence>
<evidence type="ECO:0000313" key="4">
    <source>
        <dbReference type="Proteomes" id="UP000054549"/>
    </source>
</evidence>
<dbReference type="EMBL" id="KN818236">
    <property type="protein sequence ID" value="KIL66356.1"/>
    <property type="molecule type" value="Genomic_DNA"/>
</dbReference>
<dbReference type="InParanoid" id="A0A0C2XAL0"/>
<evidence type="ECO:0000313" key="3">
    <source>
        <dbReference type="EMBL" id="KIL66356.1"/>
    </source>
</evidence>
<feature type="transmembrane region" description="Helical" evidence="2">
    <location>
        <begin position="57"/>
        <end position="78"/>
    </location>
</feature>
<accession>A0A0C2XAL0</accession>
<feature type="region of interest" description="Disordered" evidence="1">
    <location>
        <begin position="1"/>
        <end position="33"/>
    </location>
</feature>
<protein>
    <submittedName>
        <fullName evidence="3">Uncharacterized protein</fullName>
    </submittedName>
</protein>
<evidence type="ECO:0000256" key="1">
    <source>
        <dbReference type="SAM" id="MobiDB-lite"/>
    </source>
</evidence>
<name>A0A0C2XAL0_AMAMK</name>
<keyword evidence="2" id="KW-0472">Membrane</keyword>
<dbReference type="InterPro" id="IPR019317">
    <property type="entry name" value="BRI3"/>
</dbReference>
<keyword evidence="2" id="KW-0812">Transmembrane</keyword>
<organism evidence="3 4">
    <name type="scientific">Amanita muscaria (strain Koide BX008)</name>
    <dbReference type="NCBI Taxonomy" id="946122"/>
    <lineage>
        <taxon>Eukaryota</taxon>
        <taxon>Fungi</taxon>
        <taxon>Dikarya</taxon>
        <taxon>Basidiomycota</taxon>
        <taxon>Agaricomycotina</taxon>
        <taxon>Agaricomycetes</taxon>
        <taxon>Agaricomycetidae</taxon>
        <taxon>Agaricales</taxon>
        <taxon>Pluteineae</taxon>
        <taxon>Amanitaceae</taxon>
        <taxon>Amanita</taxon>
    </lineage>
</organism>
<dbReference type="HOGENOM" id="CLU_2359245_0_0_1"/>
<proteinExistence type="predicted"/>